<dbReference type="STRING" id="105984.A0A427Y671"/>
<dbReference type="OrthoDB" id="10263741at2759"/>
<dbReference type="InterPro" id="IPR003121">
    <property type="entry name" value="SWIB_MDM2_domain"/>
</dbReference>
<sequence>MATPHAGPSHPSQPQAAVGTPQQAAGLAKRPAEADVDAVRRLKHPRPPLPPPHVLQSLVPDSPAFTELMKIEQKLDWTLLRKKAEINDALGRSTRVKRTLRVFLSNTVHDQAWQVGESAASAAAAASGTTEEKKDETSGDVVMGSMEDKKDGEAEGEKKDGEVKVEDKGAAAAGVDVNTGKGVAGWVMRIEGRLLDTGNHRLDKQKRKFSQFLRSVVVEFDNREAPTFPEGNVVEWHPSPTAAPLDGFEILRRGDANVKARVVLHISHSPERFKVLSPLAELVSIREGTRAEVMAAVWQLVKASGAQDKEDPTIVRPVGGLEKIITHGAEGIQFHQIPEVVTRCLAHPDPVVMTYDIDVSKEHNLHPRCFDIPIEIEDPLKSKMATLVQNFEGQAGTDIVKLEDKVSELAYFARDLKQKRDFLESFAQSPHAFIHNWLGAQARDLDQMLGYQIGNPASHGGSVREEDLRRSDMFRLPWVTEAIAIHEQKPRQQ</sequence>
<feature type="region of interest" description="Disordered" evidence="1">
    <location>
        <begin position="1"/>
        <end position="56"/>
    </location>
</feature>
<gene>
    <name evidence="3" type="primary">SNF12</name>
    <name evidence="3" type="ORF">EHS24_004823</name>
</gene>
<organism evidence="3 4">
    <name type="scientific">Apiotrichum porosum</name>
    <dbReference type="NCBI Taxonomy" id="105984"/>
    <lineage>
        <taxon>Eukaryota</taxon>
        <taxon>Fungi</taxon>
        <taxon>Dikarya</taxon>
        <taxon>Basidiomycota</taxon>
        <taxon>Agaricomycotina</taxon>
        <taxon>Tremellomycetes</taxon>
        <taxon>Trichosporonales</taxon>
        <taxon>Trichosporonaceae</taxon>
        <taxon>Apiotrichum</taxon>
    </lineage>
</organism>
<reference evidence="3 4" key="1">
    <citation type="submission" date="2018-11" db="EMBL/GenBank/DDBJ databases">
        <title>Genome sequence of Apiotrichum porosum DSM 27194.</title>
        <authorList>
            <person name="Aliyu H."/>
            <person name="Gorte O."/>
            <person name="Ochsenreither K."/>
        </authorList>
    </citation>
    <scope>NUCLEOTIDE SEQUENCE [LARGE SCALE GENOMIC DNA]</scope>
    <source>
        <strain evidence="3 4">DSM 27194</strain>
    </source>
</reference>
<protein>
    <submittedName>
        <fullName evidence="3">SWI/SNF complex component snf12</fullName>
    </submittedName>
</protein>
<dbReference type="CDD" id="cd10568">
    <property type="entry name" value="SWIB_like"/>
    <property type="match status" value="1"/>
</dbReference>
<dbReference type="PROSITE" id="PS51925">
    <property type="entry name" value="SWIB_MDM2"/>
    <property type="match status" value="1"/>
</dbReference>
<dbReference type="RefSeq" id="XP_028479339.1">
    <property type="nucleotide sequence ID" value="XM_028620367.1"/>
</dbReference>
<evidence type="ECO:0000259" key="2">
    <source>
        <dbReference type="PROSITE" id="PS51925"/>
    </source>
</evidence>
<dbReference type="InterPro" id="IPR036885">
    <property type="entry name" value="SWIB_MDM2_dom_sf"/>
</dbReference>
<dbReference type="GeneID" id="39589366"/>
<evidence type="ECO:0000256" key="1">
    <source>
        <dbReference type="SAM" id="MobiDB-lite"/>
    </source>
</evidence>
<dbReference type="PANTHER" id="PTHR13844">
    <property type="entry name" value="SWI/SNF-RELATED MATRIX-ASSOCIATED ACTIN-DEPENDENT REGULATOR OF CHROMATIN SUBFAMILY D"/>
    <property type="match status" value="1"/>
</dbReference>
<accession>A0A427Y671</accession>
<dbReference type="SUPFAM" id="SSF47592">
    <property type="entry name" value="SWIB/MDM2 domain"/>
    <property type="match status" value="1"/>
</dbReference>
<feature type="region of interest" description="Disordered" evidence="1">
    <location>
        <begin position="124"/>
        <end position="161"/>
    </location>
</feature>
<dbReference type="Pfam" id="PF02201">
    <property type="entry name" value="SWIB"/>
    <property type="match status" value="1"/>
</dbReference>
<evidence type="ECO:0000313" key="3">
    <source>
        <dbReference type="EMBL" id="RSH86554.1"/>
    </source>
</evidence>
<dbReference type="AlphaFoldDB" id="A0A427Y671"/>
<name>A0A427Y671_9TREE</name>
<dbReference type="EMBL" id="RSCE01000002">
    <property type="protein sequence ID" value="RSH86554.1"/>
    <property type="molecule type" value="Genomic_DNA"/>
</dbReference>
<keyword evidence="4" id="KW-1185">Reference proteome</keyword>
<comment type="caution">
    <text evidence="3">The sequence shown here is derived from an EMBL/GenBank/DDBJ whole genome shotgun (WGS) entry which is preliminary data.</text>
</comment>
<feature type="compositionally biased region" description="Basic and acidic residues" evidence="1">
    <location>
        <begin position="146"/>
        <end position="161"/>
    </location>
</feature>
<feature type="compositionally biased region" description="Basic and acidic residues" evidence="1">
    <location>
        <begin position="30"/>
        <end position="40"/>
    </location>
</feature>
<evidence type="ECO:0000313" key="4">
    <source>
        <dbReference type="Proteomes" id="UP000279236"/>
    </source>
</evidence>
<dbReference type="Proteomes" id="UP000279236">
    <property type="component" value="Unassembled WGS sequence"/>
</dbReference>
<proteinExistence type="predicted"/>
<dbReference type="Gene3D" id="1.10.245.10">
    <property type="entry name" value="SWIB/MDM2 domain"/>
    <property type="match status" value="1"/>
</dbReference>
<feature type="compositionally biased region" description="Polar residues" evidence="1">
    <location>
        <begin position="10"/>
        <end position="23"/>
    </location>
</feature>
<feature type="domain" description="DM2" evidence="2">
    <location>
        <begin position="268"/>
        <end position="347"/>
    </location>
</feature>